<dbReference type="EMBL" id="DS028124">
    <property type="protein sequence ID" value="EEY68933.1"/>
    <property type="molecule type" value="Genomic_DNA"/>
</dbReference>
<dbReference type="eggNOG" id="ENOG502RGDP">
    <property type="taxonomic scope" value="Eukaryota"/>
</dbReference>
<dbReference type="AlphaFoldDB" id="D0N3H9"/>
<evidence type="ECO:0000313" key="3">
    <source>
        <dbReference type="Proteomes" id="UP000006643"/>
    </source>
</evidence>
<dbReference type="Proteomes" id="UP000006643">
    <property type="component" value="Unassembled WGS sequence"/>
</dbReference>
<dbReference type="GeneID" id="9472453"/>
<accession>D0N3H9</accession>
<dbReference type="KEGG" id="pif:PITG_05076"/>
<name>D0N3H9_PHYIT</name>
<organism evidence="2 3">
    <name type="scientific">Phytophthora infestans (strain T30-4)</name>
    <name type="common">Potato late blight agent</name>
    <dbReference type="NCBI Taxonomy" id="403677"/>
    <lineage>
        <taxon>Eukaryota</taxon>
        <taxon>Sar</taxon>
        <taxon>Stramenopiles</taxon>
        <taxon>Oomycota</taxon>
        <taxon>Peronosporomycetes</taxon>
        <taxon>Peronosporales</taxon>
        <taxon>Peronosporaceae</taxon>
        <taxon>Phytophthora</taxon>
    </lineage>
</organism>
<dbReference type="OrthoDB" id="118540at2759"/>
<dbReference type="InParanoid" id="D0N3H9"/>
<dbReference type="RefSeq" id="XP_002998787.1">
    <property type="nucleotide sequence ID" value="XM_002998741.2"/>
</dbReference>
<feature type="signal peptide" evidence="1">
    <location>
        <begin position="1"/>
        <end position="31"/>
    </location>
</feature>
<protein>
    <submittedName>
        <fullName evidence="2">Secreted RxLR effector peptide protein, putative</fullName>
    </submittedName>
</protein>
<dbReference type="OMA" id="AWESYLN"/>
<evidence type="ECO:0000256" key="1">
    <source>
        <dbReference type="SAM" id="SignalP"/>
    </source>
</evidence>
<feature type="chain" id="PRO_5003012014" evidence="1">
    <location>
        <begin position="32"/>
        <end position="220"/>
    </location>
</feature>
<proteinExistence type="predicted"/>
<evidence type="ECO:0000313" key="2">
    <source>
        <dbReference type="EMBL" id="EEY68933.1"/>
    </source>
</evidence>
<feature type="non-terminal residue" evidence="2">
    <location>
        <position position="220"/>
    </location>
</feature>
<keyword evidence="3" id="KW-1185">Reference proteome</keyword>
<gene>
    <name evidence="2" type="ORF">PITG_05076</name>
</gene>
<reference evidence="3" key="1">
    <citation type="journal article" date="2009" name="Nature">
        <title>Genome sequence and analysis of the Irish potato famine pathogen Phytophthora infestans.</title>
        <authorList>
            <consortium name="The Broad Institute Genome Sequencing Platform"/>
            <person name="Haas B.J."/>
            <person name="Kamoun S."/>
            <person name="Zody M.C."/>
            <person name="Jiang R.H."/>
            <person name="Handsaker R.E."/>
            <person name="Cano L.M."/>
            <person name="Grabherr M."/>
            <person name="Kodira C.D."/>
            <person name="Raffaele S."/>
            <person name="Torto-Alalibo T."/>
            <person name="Bozkurt T.O."/>
            <person name="Ah-Fong A.M."/>
            <person name="Alvarado L."/>
            <person name="Anderson V.L."/>
            <person name="Armstrong M.R."/>
            <person name="Avrova A."/>
            <person name="Baxter L."/>
            <person name="Beynon J."/>
            <person name="Boevink P.C."/>
            <person name="Bollmann S.R."/>
            <person name="Bos J.I."/>
            <person name="Bulone V."/>
            <person name="Cai G."/>
            <person name="Cakir C."/>
            <person name="Carrington J.C."/>
            <person name="Chawner M."/>
            <person name="Conti L."/>
            <person name="Costanzo S."/>
            <person name="Ewan R."/>
            <person name="Fahlgren N."/>
            <person name="Fischbach M.A."/>
            <person name="Fugelstad J."/>
            <person name="Gilroy E.M."/>
            <person name="Gnerre S."/>
            <person name="Green P.J."/>
            <person name="Grenville-Briggs L.J."/>
            <person name="Griffith J."/>
            <person name="Grunwald N.J."/>
            <person name="Horn K."/>
            <person name="Horner N.R."/>
            <person name="Hu C.H."/>
            <person name="Huitema E."/>
            <person name="Jeong D.H."/>
            <person name="Jones A.M."/>
            <person name="Jones J.D."/>
            <person name="Jones R.W."/>
            <person name="Karlsson E.K."/>
            <person name="Kunjeti S.G."/>
            <person name="Lamour K."/>
            <person name="Liu Z."/>
            <person name="Ma L."/>
            <person name="Maclean D."/>
            <person name="Chibucos M.C."/>
            <person name="McDonald H."/>
            <person name="McWalters J."/>
            <person name="Meijer H.J."/>
            <person name="Morgan W."/>
            <person name="Morris P.F."/>
            <person name="Munro C.A."/>
            <person name="O'Neill K."/>
            <person name="Ospina-Giraldo M."/>
            <person name="Pinzon A."/>
            <person name="Pritchard L."/>
            <person name="Ramsahoye B."/>
            <person name="Ren Q."/>
            <person name="Restrepo S."/>
            <person name="Roy S."/>
            <person name="Sadanandom A."/>
            <person name="Savidor A."/>
            <person name="Schornack S."/>
            <person name="Schwartz D.C."/>
            <person name="Schumann U.D."/>
            <person name="Schwessinger B."/>
            <person name="Seyer L."/>
            <person name="Sharpe T."/>
            <person name="Silvar C."/>
            <person name="Song J."/>
            <person name="Studholme D.J."/>
            <person name="Sykes S."/>
            <person name="Thines M."/>
            <person name="van de Vondervoort P.J."/>
            <person name="Phuntumart V."/>
            <person name="Wawra S."/>
            <person name="Weide R."/>
            <person name="Win J."/>
            <person name="Young C."/>
            <person name="Zhou S."/>
            <person name="Fry W."/>
            <person name="Meyers B.C."/>
            <person name="van West P."/>
            <person name="Ristaino J."/>
            <person name="Govers F."/>
            <person name="Birch P.R."/>
            <person name="Whisson S.C."/>
            <person name="Judelson H.S."/>
            <person name="Nusbaum C."/>
        </authorList>
    </citation>
    <scope>NUCLEOTIDE SEQUENCE [LARGE SCALE GENOMIC DNA]</scope>
    <source>
        <strain evidence="3">T30-4</strain>
    </source>
</reference>
<sequence>MMTITVSQTLRGRVLVLLFAVVLVLETVATASDSKRVSVDLSNFARPQSDKQEIDARLLTSHDQGDKHEEEERMDTVKISQLIGGRQTAGEAFKLLKLDDGMEKLLSNPNFRTFMGFIDDYNVQNPGNGATVIKSVTATYGDDVAAAVLQRATKVSATKVTAEKLLGDLRVLWLTDKRSPLDVFKLLKLDDVATNPLDNAALDAWESYLNLFNYVNRESG</sequence>
<keyword evidence="1" id="KW-0732">Signal</keyword>
<dbReference type="HOGENOM" id="CLU_1258284_0_0_1"/>
<dbReference type="VEuPathDB" id="FungiDB:PITG_05076"/>